<sequence>MYNIGMTIYTDLLHLLRLFSLRRDSAQVTLQPFQDYLHRYARRFLQQKPELAVHLEISLDTLLNELKKIQEDGDIEITTDKSNTTIIFVPYYHVDNISRQYANLEQHPDIPFPLLSDLPKNFPGKLLKTITLSDDIALINPESKESSFLYVLNYNGDIPALIFPGSYKTEKLLNLALDKVKLFLSKDESRDYMQKRLLVANPGKEFTVKTFITRAMSHSVNSFQNVKESGDNYILWGQLCAFIKQEFAKKNEKLPDEIALLQAVGILEYLNNYYRNRVQKDIQTDTALKNLLLAFQKAPYYFTMKQITQFTDSRGVPLLGQYSEETLQNFMKEKTSTSEKYIIPDILSFTNSSNDRFYLLTEKVVPLLISLINEARKPVRELCIKKWHEMLLNFEQDESMKNDAAFNELLKEIVSHSTPNLYGLLNAPFILSIIADPRLNEIQAMEINRIFPAGKPAAYNEILMLNRYEILSDTKILLPFWYTIPIISSIIAFFKRKKKKPQPVQPEKKETVYKKPKLKLKDVAEKIAAEFLPESMTIDQALEKNLDEWNHTLGHPARENLTEDVNALIRDYLRGVNRTISVTSFTADRVRGLAKTLLESPGLLKIKERNAIENYVELYILKLVSQYS</sequence>
<evidence type="ECO:0000313" key="2">
    <source>
        <dbReference type="Proteomes" id="UP001058682"/>
    </source>
</evidence>
<proteinExistence type="predicted"/>
<dbReference type="Proteomes" id="UP001058682">
    <property type="component" value="Chromosome"/>
</dbReference>
<organism evidence="1 2">
    <name type="scientific">Treponema putidum</name>
    <dbReference type="NCBI Taxonomy" id="221027"/>
    <lineage>
        <taxon>Bacteria</taxon>
        <taxon>Pseudomonadati</taxon>
        <taxon>Spirochaetota</taxon>
        <taxon>Spirochaetia</taxon>
        <taxon>Spirochaetales</taxon>
        <taxon>Treponemataceae</taxon>
        <taxon>Treponema</taxon>
    </lineage>
</organism>
<dbReference type="EMBL" id="CP038804">
    <property type="protein sequence ID" value="UTY34286.1"/>
    <property type="molecule type" value="Genomic_DNA"/>
</dbReference>
<gene>
    <name evidence="1" type="ORF">E4N74_09925</name>
</gene>
<protein>
    <submittedName>
        <fullName evidence="1">Uncharacterized protein</fullName>
    </submittedName>
</protein>
<evidence type="ECO:0000313" key="1">
    <source>
        <dbReference type="EMBL" id="UTY34286.1"/>
    </source>
</evidence>
<dbReference type="AlphaFoldDB" id="A0AAE9MX34"/>
<reference evidence="1" key="1">
    <citation type="submission" date="2019-04" db="EMBL/GenBank/DDBJ databases">
        <title>Whole genome sequencing of oral phylogroup 2 treponemes.</title>
        <authorList>
            <person name="Chan Y."/>
            <person name="Zeng H.H."/>
            <person name="Yu X.L."/>
            <person name="Leung W.K."/>
            <person name="Watt R.M."/>
        </authorList>
    </citation>
    <scope>NUCLEOTIDE SEQUENCE</scope>
    <source>
        <strain evidence="1">OMZ 835</strain>
    </source>
</reference>
<name>A0AAE9MX34_9SPIR</name>
<accession>A0AAE9MX34</accession>